<feature type="transmembrane region" description="Helical" evidence="6">
    <location>
        <begin position="206"/>
        <end position="228"/>
    </location>
</feature>
<keyword evidence="9" id="KW-1185">Reference proteome</keyword>
<evidence type="ECO:0000256" key="1">
    <source>
        <dbReference type="ARBA" id="ARBA00004141"/>
    </source>
</evidence>
<comment type="caution">
    <text evidence="8">The sequence shown here is derived from an EMBL/GenBank/DDBJ whole genome shotgun (WGS) entry which is preliminary data.</text>
</comment>
<evidence type="ECO:0000256" key="5">
    <source>
        <dbReference type="SAM" id="MobiDB-lite"/>
    </source>
</evidence>
<reference evidence="9" key="1">
    <citation type="journal article" date="2019" name="Int. J. Syst. Evol. Microbiol.">
        <title>The Global Catalogue of Microorganisms (GCM) 10K type strain sequencing project: providing services to taxonomists for standard genome sequencing and annotation.</title>
        <authorList>
            <consortium name="The Broad Institute Genomics Platform"/>
            <consortium name="The Broad Institute Genome Sequencing Center for Infectious Disease"/>
            <person name="Wu L."/>
            <person name="Ma J."/>
        </authorList>
    </citation>
    <scope>NUCLEOTIDE SEQUENCE [LARGE SCALE GENOMIC DNA]</scope>
    <source>
        <strain evidence="9">JCM 18126</strain>
    </source>
</reference>
<organism evidence="8 9">
    <name type="scientific">Kineococcus glutinatus</name>
    <dbReference type="NCBI Taxonomy" id="1070872"/>
    <lineage>
        <taxon>Bacteria</taxon>
        <taxon>Bacillati</taxon>
        <taxon>Actinomycetota</taxon>
        <taxon>Actinomycetes</taxon>
        <taxon>Kineosporiales</taxon>
        <taxon>Kineosporiaceae</taxon>
        <taxon>Kineococcus</taxon>
    </lineage>
</organism>
<evidence type="ECO:0000256" key="4">
    <source>
        <dbReference type="ARBA" id="ARBA00023136"/>
    </source>
</evidence>
<feature type="transmembrane region" description="Helical" evidence="6">
    <location>
        <begin position="56"/>
        <end position="76"/>
    </location>
</feature>
<feature type="region of interest" description="Disordered" evidence="5">
    <location>
        <begin position="484"/>
        <end position="514"/>
    </location>
</feature>
<evidence type="ECO:0000259" key="7">
    <source>
        <dbReference type="Pfam" id="PF00324"/>
    </source>
</evidence>
<dbReference type="PANTHER" id="PTHR42770">
    <property type="entry name" value="AMINO ACID TRANSPORTER-RELATED"/>
    <property type="match status" value="1"/>
</dbReference>
<dbReference type="RefSeq" id="WP_345711656.1">
    <property type="nucleotide sequence ID" value="NZ_BAABIL010000175.1"/>
</dbReference>
<comment type="subcellular location">
    <subcellularLocation>
        <location evidence="1">Membrane</location>
        <topology evidence="1">Multi-pass membrane protein</topology>
    </subcellularLocation>
</comment>
<feature type="transmembrane region" description="Helical" evidence="6">
    <location>
        <begin position="436"/>
        <end position="461"/>
    </location>
</feature>
<proteinExistence type="predicted"/>
<evidence type="ECO:0000313" key="8">
    <source>
        <dbReference type="EMBL" id="GAA4973404.1"/>
    </source>
</evidence>
<feature type="transmembrane region" description="Helical" evidence="6">
    <location>
        <begin position="97"/>
        <end position="116"/>
    </location>
</feature>
<dbReference type="Gene3D" id="1.20.1740.10">
    <property type="entry name" value="Amino acid/polyamine transporter I"/>
    <property type="match status" value="1"/>
</dbReference>
<dbReference type="EMBL" id="BAABIL010000175">
    <property type="protein sequence ID" value="GAA4973404.1"/>
    <property type="molecule type" value="Genomic_DNA"/>
</dbReference>
<evidence type="ECO:0000256" key="2">
    <source>
        <dbReference type="ARBA" id="ARBA00022692"/>
    </source>
</evidence>
<protein>
    <submittedName>
        <fullName evidence="8">APC family permease</fullName>
    </submittedName>
</protein>
<keyword evidence="2 6" id="KW-0812">Transmembrane</keyword>
<keyword evidence="3 6" id="KW-1133">Transmembrane helix</keyword>
<feature type="transmembrane region" description="Helical" evidence="6">
    <location>
        <begin position="339"/>
        <end position="362"/>
    </location>
</feature>
<accession>A0ABP9HL11</accession>
<name>A0ABP9HL11_9ACTN</name>
<feature type="transmembrane region" description="Helical" evidence="6">
    <location>
        <begin position="368"/>
        <end position="398"/>
    </location>
</feature>
<evidence type="ECO:0000256" key="3">
    <source>
        <dbReference type="ARBA" id="ARBA00022989"/>
    </source>
</evidence>
<keyword evidence="4 6" id="KW-0472">Membrane</keyword>
<feature type="transmembrane region" description="Helical" evidence="6">
    <location>
        <begin position="165"/>
        <end position="186"/>
    </location>
</feature>
<gene>
    <name evidence="8" type="ORF">GCM10023225_13490</name>
</gene>
<feature type="transmembrane region" description="Helical" evidence="6">
    <location>
        <begin position="410"/>
        <end position="430"/>
    </location>
</feature>
<dbReference type="InterPro" id="IPR050367">
    <property type="entry name" value="APC_superfamily"/>
</dbReference>
<dbReference type="Pfam" id="PF00324">
    <property type="entry name" value="AA_permease"/>
    <property type="match status" value="1"/>
</dbReference>
<evidence type="ECO:0000256" key="6">
    <source>
        <dbReference type="SAM" id="Phobius"/>
    </source>
</evidence>
<dbReference type="PANTHER" id="PTHR42770:SF16">
    <property type="entry name" value="AMINO ACID PERMEASE"/>
    <property type="match status" value="1"/>
</dbReference>
<sequence length="514" mass="52945">MDGTTSSGGQDEGGLRAGALGTAGITSMVVAAAAPLTIMAGIAPLAISIGGVGAPAGYLAAGVVLAVFAIGFTTMTRLTSGAGAFYSYITLGLGRSAGAGAGLLAVVAYNALQIGVYGLLGTQFRDAFARFTGLEVPWWVFAALGIAAVWWLGRRGIDVGAKVLGVLLAAETLILVLLVAGVLARGGADGLNLSSFTPEALGQPGMFGILGFCFAAFMGFESTALYRAEARDPDRTIPRATYLAVAFLGLFYCLVAWSVVQAFGDEQVVAAAGADPVGLFFTAMDTYVGTWASDVMYVLVLTSVLASQIAFHNAINRYALSLAHDGLLPRALGHTHPRYLSPATAGAVQSVLAAVVVAGFAVAGADPYYQLVLLVNTPGAVGVVLLQATTSAAVLAYLWRHHRGEPGTRLALVASAAATALLTVALWFLVRHIDHLTAAGAALNAVLVGLVPAVLLAGALWARLLRARRPEVFARIGGEDVRRLDAERRAPRDPAQNPAQDPARNPAPDTEAAL</sequence>
<dbReference type="Proteomes" id="UP001501195">
    <property type="component" value="Unassembled WGS sequence"/>
</dbReference>
<feature type="transmembrane region" description="Helical" evidence="6">
    <location>
        <begin position="240"/>
        <end position="260"/>
    </location>
</feature>
<feature type="transmembrane region" description="Helical" evidence="6">
    <location>
        <begin position="136"/>
        <end position="153"/>
    </location>
</feature>
<feature type="domain" description="Amino acid permease/ SLC12A" evidence="7">
    <location>
        <begin position="25"/>
        <end position="399"/>
    </location>
</feature>
<evidence type="ECO:0000313" key="9">
    <source>
        <dbReference type="Proteomes" id="UP001501195"/>
    </source>
</evidence>
<dbReference type="PIRSF" id="PIRSF006060">
    <property type="entry name" value="AA_transporter"/>
    <property type="match status" value="1"/>
</dbReference>
<dbReference type="InterPro" id="IPR004841">
    <property type="entry name" value="AA-permease/SLC12A_dom"/>
</dbReference>